<reference evidence="1 2" key="1">
    <citation type="journal article" date="2012" name="BMC Genomics">
        <title>Genome analysis of a simultaneously predatory and prey-independent, novel Bdellovibrio bacteriovorus from the River Tiber, supports in silico predictions of both ancient and recent lateral gene transfer from diverse bacteria.</title>
        <authorList>
            <person name="Hobley L."/>
            <person name="Lerner T.R."/>
            <person name="Williams L.E."/>
            <person name="Lambert C."/>
            <person name="Till R."/>
            <person name="Milner D.S."/>
            <person name="Basford S.M."/>
            <person name="Capeness M.J."/>
            <person name="Fenton A.K."/>
            <person name="Atterbury R.J."/>
            <person name="Harris M.A."/>
            <person name="Sockett R.E."/>
        </authorList>
    </citation>
    <scope>NUCLEOTIDE SEQUENCE [LARGE SCALE GENOMIC DNA]</scope>
    <source>
        <strain evidence="1 2">Tiberius</strain>
    </source>
</reference>
<organism evidence="1 2">
    <name type="scientific">Bdellovibrio bacteriovorus str. Tiberius</name>
    <dbReference type="NCBI Taxonomy" id="1069642"/>
    <lineage>
        <taxon>Bacteria</taxon>
        <taxon>Pseudomonadati</taxon>
        <taxon>Bdellovibrionota</taxon>
        <taxon>Bdellovibrionia</taxon>
        <taxon>Bdellovibrionales</taxon>
        <taxon>Pseudobdellovibrionaceae</taxon>
        <taxon>Bdellovibrio</taxon>
    </lineage>
</organism>
<dbReference type="AlphaFoldDB" id="K7YPJ5"/>
<protein>
    <submittedName>
        <fullName evidence="1">Uncharacterized protein</fullName>
    </submittedName>
</protein>
<evidence type="ECO:0000313" key="1">
    <source>
        <dbReference type="EMBL" id="AFY01776.1"/>
    </source>
</evidence>
<dbReference type="EMBL" id="CP002930">
    <property type="protein sequence ID" value="AFY01776.1"/>
    <property type="molecule type" value="Genomic_DNA"/>
</dbReference>
<gene>
    <name evidence="1" type="ORF">Bdt_2090</name>
</gene>
<dbReference type="Proteomes" id="UP000010074">
    <property type="component" value="Chromosome"/>
</dbReference>
<name>K7YPJ5_BDEBC</name>
<dbReference type="STRING" id="1069642.Bdt_2090"/>
<dbReference type="KEGG" id="bbat:Bdt_2090"/>
<sequence>MDLRSDLHCGIFPLKTPFYGEIRRVTSICRTALGARNPPWVDLCPT</sequence>
<evidence type="ECO:0000313" key="2">
    <source>
        <dbReference type="Proteomes" id="UP000010074"/>
    </source>
</evidence>
<accession>K7YPJ5</accession>
<dbReference type="PATRIC" id="fig|1069642.3.peg.2066"/>
<dbReference type="HOGENOM" id="CLU_3180635_0_0_7"/>
<proteinExistence type="predicted"/>